<reference evidence="1 2" key="1">
    <citation type="journal article" date="2014" name="Int. J. Syst. Evol. Microbiol.">
        <title>Complete genome sequence of Corynebacterium casei LMG S-19264T (=DSM 44701T), isolated from a smear-ripened cheese.</title>
        <authorList>
            <consortium name="US DOE Joint Genome Institute (JGI-PGF)"/>
            <person name="Walter F."/>
            <person name="Albersmeier A."/>
            <person name="Kalinowski J."/>
            <person name="Ruckert C."/>
        </authorList>
    </citation>
    <scope>NUCLEOTIDE SEQUENCE [LARGE SCALE GENOMIC DNA]</scope>
    <source>
        <strain evidence="1 2">CGMCC 1.7029</strain>
    </source>
</reference>
<accession>A0A917YNK6</accession>
<evidence type="ECO:0000313" key="2">
    <source>
        <dbReference type="Proteomes" id="UP000598196"/>
    </source>
</evidence>
<comment type="caution">
    <text evidence="1">The sequence shown here is derived from an EMBL/GenBank/DDBJ whole genome shotgun (WGS) entry which is preliminary data.</text>
</comment>
<gene>
    <name evidence="1" type="ORF">GCM10010991_35800</name>
</gene>
<dbReference type="InterPro" id="IPR021889">
    <property type="entry name" value="DUF3500"/>
</dbReference>
<dbReference type="RefSeq" id="WP_206664977.1">
    <property type="nucleotide sequence ID" value="NZ_BMLP01000012.1"/>
</dbReference>
<proteinExistence type="predicted"/>
<dbReference type="Proteomes" id="UP000598196">
    <property type="component" value="Unassembled WGS sequence"/>
</dbReference>
<dbReference type="EMBL" id="BMLP01000012">
    <property type="protein sequence ID" value="GGO38459.1"/>
    <property type="molecule type" value="Genomic_DNA"/>
</dbReference>
<dbReference type="PANTHER" id="PTHR37489">
    <property type="entry name" value="DUF3500 DOMAIN-CONTAINING PROTEIN"/>
    <property type="match status" value="1"/>
</dbReference>
<organism evidence="1 2">
    <name type="scientific">Gemmobacter aquaticus</name>
    <dbReference type="NCBI Taxonomy" id="490185"/>
    <lineage>
        <taxon>Bacteria</taxon>
        <taxon>Pseudomonadati</taxon>
        <taxon>Pseudomonadota</taxon>
        <taxon>Alphaproteobacteria</taxon>
        <taxon>Rhodobacterales</taxon>
        <taxon>Paracoccaceae</taxon>
        <taxon>Gemmobacter</taxon>
    </lineage>
</organism>
<dbReference type="AlphaFoldDB" id="A0A917YNK6"/>
<sequence length="412" mass="46217">MMTSADYRQFILPMSTPRIANSHGLDPVTYSAPVLATERAIALKAAWKALQDAPYVGVTHDGQVEEGLYQLADEGFDPSPAVDAALAFLACLDDDQRARVCHDIDAPQWRGWYNPELVFNTEGVRLETMTDAARDAFMQLIAACTSSRGYEKIRQLMKANLFLGELYDLTNVMNEWSYHVLIYGAPSTSTPWGFNFYGHHIGFNCLIIGRQMVISPTFMGTEPNDIALKSGECFAMFKAEERKGLALMQSLPPKLQARATIFKLMEDPAMPEWRFNFADQRHLGGAFQDNRIVPVEGVCVAELDASQRAALLDLCETFYEHWPDGPRAARMAQIAAHLDRTWFSWIGGHGDNDPFYFHIHSPVVMLEFDHHSGMWLGNTEPAKFHIHVISRLPNGNDYGKALLAQWRASQAG</sequence>
<protein>
    <recommendedName>
        <fullName evidence="3">DUF3500 domain-containing protein</fullName>
    </recommendedName>
</protein>
<evidence type="ECO:0008006" key="3">
    <source>
        <dbReference type="Google" id="ProtNLM"/>
    </source>
</evidence>
<dbReference type="PANTHER" id="PTHR37489:SF1">
    <property type="entry name" value="DUF3500 DOMAIN-CONTAINING PROTEIN"/>
    <property type="match status" value="1"/>
</dbReference>
<dbReference type="Pfam" id="PF12006">
    <property type="entry name" value="DUF3500"/>
    <property type="match status" value="1"/>
</dbReference>
<evidence type="ECO:0000313" key="1">
    <source>
        <dbReference type="EMBL" id="GGO38459.1"/>
    </source>
</evidence>
<keyword evidence="2" id="KW-1185">Reference proteome</keyword>
<name>A0A917YNK6_9RHOB</name>